<reference evidence="1" key="1">
    <citation type="submission" date="2020-05" db="EMBL/GenBank/DDBJ databases">
        <title>Large-scale comparative analyses of tick genomes elucidate their genetic diversity and vector capacities.</title>
        <authorList>
            <person name="Jia N."/>
            <person name="Wang J."/>
            <person name="Shi W."/>
            <person name="Du L."/>
            <person name="Sun Y."/>
            <person name="Zhan W."/>
            <person name="Jiang J."/>
            <person name="Wang Q."/>
            <person name="Zhang B."/>
            <person name="Ji P."/>
            <person name="Sakyi L.B."/>
            <person name="Cui X."/>
            <person name="Yuan T."/>
            <person name="Jiang B."/>
            <person name="Yang W."/>
            <person name="Lam T.T.-Y."/>
            <person name="Chang Q."/>
            <person name="Ding S."/>
            <person name="Wang X."/>
            <person name="Zhu J."/>
            <person name="Ruan X."/>
            <person name="Zhao L."/>
            <person name="Wei J."/>
            <person name="Que T."/>
            <person name="Du C."/>
            <person name="Cheng J."/>
            <person name="Dai P."/>
            <person name="Han X."/>
            <person name="Huang E."/>
            <person name="Gao Y."/>
            <person name="Liu J."/>
            <person name="Shao H."/>
            <person name="Ye R."/>
            <person name="Li L."/>
            <person name="Wei W."/>
            <person name="Wang X."/>
            <person name="Wang C."/>
            <person name="Yang T."/>
            <person name="Huo Q."/>
            <person name="Li W."/>
            <person name="Guo W."/>
            <person name="Chen H."/>
            <person name="Zhou L."/>
            <person name="Ni X."/>
            <person name="Tian J."/>
            <person name="Zhou Y."/>
            <person name="Sheng Y."/>
            <person name="Liu T."/>
            <person name="Pan Y."/>
            <person name="Xia L."/>
            <person name="Li J."/>
            <person name="Zhao F."/>
            <person name="Cao W."/>
        </authorList>
    </citation>
    <scope>NUCLEOTIDE SEQUENCE</scope>
    <source>
        <strain evidence="1">Hyas-2018</strain>
    </source>
</reference>
<evidence type="ECO:0000313" key="2">
    <source>
        <dbReference type="Proteomes" id="UP000821845"/>
    </source>
</evidence>
<protein>
    <submittedName>
        <fullName evidence="1">Uncharacterized protein</fullName>
    </submittedName>
</protein>
<dbReference type="Proteomes" id="UP000821845">
    <property type="component" value="Chromosome 1"/>
</dbReference>
<name>A0ACB7TJL1_HYAAI</name>
<comment type="caution">
    <text evidence="1">The sequence shown here is derived from an EMBL/GenBank/DDBJ whole genome shotgun (WGS) entry which is preliminary data.</text>
</comment>
<proteinExistence type="predicted"/>
<sequence length="476" mass="52379">MDAKRYKRCASAATSSSISGTAWPRNSSELFLSSAMASVIPEIRIYSPSDKGDDTSDSDRSRLTGDASDRKGAMLFRGSCELFSGDSSNMVPWLNTFNMRPYNLSCLPSTMTYRPSCRSQSVAISRAKLGCITSSAKSLDVLRQNLQKSINREIDEILQRYLEKFFKPGLENVRINNGEHSISEQHIQAVCRQILEEAKKMYHGSYTRGNSPTSDYNIDSGRNSPSELKLGRFFGKHALTGRKRRDNSDSDSEASLHLVKKKKGRPPLHQGGVLSGRSTPCKLKADAVKREGPKWDPARLQPNSQFIMGAKANKALGLGATRGRLYIKHPEVFKYSGDQEDKQWLYEHNQMPATGGKAYMLLVEDIRELAETDEYRGSPGLMLDEIVGFTVPESMLAKMQTAMLAMRTDLPSGSRRRGARPSGDPRHDDGSASPAEEPLGASPFGQGFEDVSPAASDVSATLEPPLTAPFELVLSP</sequence>
<organism evidence="1 2">
    <name type="scientific">Hyalomma asiaticum</name>
    <name type="common">Tick</name>
    <dbReference type="NCBI Taxonomy" id="266040"/>
    <lineage>
        <taxon>Eukaryota</taxon>
        <taxon>Metazoa</taxon>
        <taxon>Ecdysozoa</taxon>
        <taxon>Arthropoda</taxon>
        <taxon>Chelicerata</taxon>
        <taxon>Arachnida</taxon>
        <taxon>Acari</taxon>
        <taxon>Parasitiformes</taxon>
        <taxon>Ixodida</taxon>
        <taxon>Ixodoidea</taxon>
        <taxon>Ixodidae</taxon>
        <taxon>Hyalomminae</taxon>
        <taxon>Hyalomma</taxon>
    </lineage>
</organism>
<gene>
    <name evidence="1" type="ORF">HPB50_018509</name>
</gene>
<keyword evidence="2" id="KW-1185">Reference proteome</keyword>
<dbReference type="EMBL" id="CM023481">
    <property type="protein sequence ID" value="KAH6947356.1"/>
    <property type="molecule type" value="Genomic_DNA"/>
</dbReference>
<accession>A0ACB7TJL1</accession>
<evidence type="ECO:0000313" key="1">
    <source>
        <dbReference type="EMBL" id="KAH6947356.1"/>
    </source>
</evidence>